<dbReference type="EMBL" id="JACRAF010000004">
    <property type="protein sequence ID" value="MBI4920310.1"/>
    <property type="molecule type" value="Genomic_DNA"/>
</dbReference>
<name>A0A933KZI0_9HYPH</name>
<evidence type="ECO:0000313" key="2">
    <source>
        <dbReference type="EMBL" id="MBI4920310.1"/>
    </source>
</evidence>
<proteinExistence type="predicted"/>
<dbReference type="CDD" id="cd00090">
    <property type="entry name" value="HTH_ARSR"/>
    <property type="match status" value="1"/>
</dbReference>
<dbReference type="PROSITE" id="PS50987">
    <property type="entry name" value="HTH_ARSR_2"/>
    <property type="match status" value="1"/>
</dbReference>
<dbReference type="InterPro" id="IPR011991">
    <property type="entry name" value="ArsR-like_HTH"/>
</dbReference>
<dbReference type="Proteomes" id="UP000782610">
    <property type="component" value="Unassembled WGS sequence"/>
</dbReference>
<dbReference type="Gene3D" id="1.10.10.10">
    <property type="entry name" value="Winged helix-like DNA-binding domain superfamily/Winged helix DNA-binding domain"/>
    <property type="match status" value="1"/>
</dbReference>
<evidence type="ECO:0000259" key="1">
    <source>
        <dbReference type="PROSITE" id="PS50987"/>
    </source>
</evidence>
<gene>
    <name evidence="2" type="ORF">HY834_01050</name>
</gene>
<organism evidence="2 3">
    <name type="scientific">Devosia nanyangense</name>
    <dbReference type="NCBI Taxonomy" id="1228055"/>
    <lineage>
        <taxon>Bacteria</taxon>
        <taxon>Pseudomonadati</taxon>
        <taxon>Pseudomonadota</taxon>
        <taxon>Alphaproteobacteria</taxon>
        <taxon>Hyphomicrobiales</taxon>
        <taxon>Devosiaceae</taxon>
        <taxon>Devosia</taxon>
    </lineage>
</organism>
<comment type="caution">
    <text evidence="2">The sequence shown here is derived from an EMBL/GenBank/DDBJ whole genome shotgun (WGS) entry which is preliminary data.</text>
</comment>
<dbReference type="InterPro" id="IPR036390">
    <property type="entry name" value="WH_DNA-bd_sf"/>
</dbReference>
<dbReference type="SUPFAM" id="SSF46785">
    <property type="entry name" value="Winged helix' DNA-binding domain"/>
    <property type="match status" value="1"/>
</dbReference>
<dbReference type="PANTHER" id="PTHR38600">
    <property type="entry name" value="TRANSCRIPTIONAL REGULATORY PROTEIN"/>
    <property type="match status" value="1"/>
</dbReference>
<dbReference type="InterPro" id="IPR036388">
    <property type="entry name" value="WH-like_DNA-bd_sf"/>
</dbReference>
<dbReference type="Pfam" id="PF12840">
    <property type="entry name" value="HTH_20"/>
    <property type="match status" value="1"/>
</dbReference>
<protein>
    <submittedName>
        <fullName evidence="2">Helix-turn-helix transcriptional regulator</fullName>
    </submittedName>
</protein>
<dbReference type="SMART" id="SM00418">
    <property type="entry name" value="HTH_ARSR"/>
    <property type="match status" value="1"/>
</dbReference>
<feature type="domain" description="HTH arsR-type" evidence="1">
    <location>
        <begin position="1"/>
        <end position="93"/>
    </location>
</feature>
<sequence>MSVAERDAVFAALADEYRRVLLERLKRVNGQTLTRLCDGLPISRQAVTKHLLALEQANLILTERRGREKRHYLNPVPIHAIAMRWLRQFDAVKLEALSARPDTQGKGPG</sequence>
<dbReference type="AlphaFoldDB" id="A0A933KZI0"/>
<evidence type="ECO:0000313" key="3">
    <source>
        <dbReference type="Proteomes" id="UP000782610"/>
    </source>
</evidence>
<dbReference type="InterPro" id="IPR001845">
    <property type="entry name" value="HTH_ArsR_DNA-bd_dom"/>
</dbReference>
<dbReference type="PANTHER" id="PTHR38600:SF1">
    <property type="entry name" value="TRANSCRIPTIONAL REGULATORY PROTEIN"/>
    <property type="match status" value="1"/>
</dbReference>
<reference evidence="2" key="1">
    <citation type="submission" date="2020-07" db="EMBL/GenBank/DDBJ databases">
        <title>Huge and variable diversity of episymbiotic CPR bacteria and DPANN archaea in groundwater ecosystems.</title>
        <authorList>
            <person name="He C.Y."/>
            <person name="Keren R."/>
            <person name="Whittaker M."/>
            <person name="Farag I.F."/>
            <person name="Doudna J."/>
            <person name="Cate J.H.D."/>
            <person name="Banfield J.F."/>
        </authorList>
    </citation>
    <scope>NUCLEOTIDE SEQUENCE</scope>
    <source>
        <strain evidence="2">NC_groundwater_1586_Pr3_B-0.1um_66_15</strain>
    </source>
</reference>
<accession>A0A933KZI0</accession>
<dbReference type="GO" id="GO:0003700">
    <property type="term" value="F:DNA-binding transcription factor activity"/>
    <property type="evidence" value="ECO:0007669"/>
    <property type="project" value="InterPro"/>
</dbReference>